<proteinExistence type="predicted"/>
<dbReference type="OrthoDB" id="8794567at2"/>
<dbReference type="AlphaFoldDB" id="A0A5Q2QC28"/>
<keyword evidence="3" id="KW-1185">Reference proteome</keyword>
<dbReference type="SUPFAM" id="SSF158452">
    <property type="entry name" value="YqcC-like"/>
    <property type="match status" value="1"/>
</dbReference>
<dbReference type="GO" id="GO:0044010">
    <property type="term" value="P:single-species biofilm formation"/>
    <property type="evidence" value="ECO:0007669"/>
    <property type="project" value="TreeGrafter"/>
</dbReference>
<name>A0A5Q2QC28_9GAMM</name>
<dbReference type="PANTHER" id="PTHR39586:SF1">
    <property type="entry name" value="CYTOPLASMIC PROTEIN"/>
    <property type="match status" value="1"/>
</dbReference>
<gene>
    <name evidence="2" type="ORF">GH975_02875</name>
</gene>
<organism evidence="2 3">
    <name type="scientific">Litorivicinus lipolyticus</name>
    <dbReference type="NCBI Taxonomy" id="418701"/>
    <lineage>
        <taxon>Bacteria</taxon>
        <taxon>Pseudomonadati</taxon>
        <taxon>Pseudomonadota</taxon>
        <taxon>Gammaproteobacteria</taxon>
        <taxon>Oceanospirillales</taxon>
        <taxon>Litorivicinaceae</taxon>
        <taxon>Litorivicinus</taxon>
    </lineage>
</organism>
<evidence type="ECO:0000313" key="2">
    <source>
        <dbReference type="EMBL" id="QGG79566.1"/>
    </source>
</evidence>
<dbReference type="InterPro" id="IPR036814">
    <property type="entry name" value="YqcC-like_sf"/>
</dbReference>
<sequence>MNSIVEHLDALETGLLTHGLHSAQRPDDEAFASTQPFCLDTMSFPCWLQFVFVEKLRDLIAANAPLPSPCNIAAMGQAYAQGAHFPGDLVAVLERIDDAINNATNNDA</sequence>
<feature type="domain" description="YqcC-like" evidence="1">
    <location>
        <begin position="4"/>
        <end position="98"/>
    </location>
</feature>
<reference evidence="2 3" key="1">
    <citation type="submission" date="2019-11" db="EMBL/GenBank/DDBJ databases">
        <authorList>
            <person name="Khan S.A."/>
            <person name="Jeon C.O."/>
            <person name="Chun B.H."/>
        </authorList>
    </citation>
    <scope>NUCLEOTIDE SEQUENCE [LARGE SCALE GENOMIC DNA]</scope>
    <source>
        <strain evidence="2 3">IMCC 1097</strain>
    </source>
</reference>
<accession>A0A5Q2QC28</accession>
<dbReference type="KEGG" id="llp:GH975_02875"/>
<evidence type="ECO:0000259" key="1">
    <source>
        <dbReference type="Pfam" id="PF04287"/>
    </source>
</evidence>
<dbReference type="Proteomes" id="UP000388235">
    <property type="component" value="Chromosome"/>
</dbReference>
<dbReference type="InterPro" id="IPR023376">
    <property type="entry name" value="YqcC-like_dom"/>
</dbReference>
<dbReference type="RefSeq" id="WP_153713070.1">
    <property type="nucleotide sequence ID" value="NZ_CP045871.1"/>
</dbReference>
<dbReference type="EMBL" id="CP045871">
    <property type="protein sequence ID" value="QGG79566.1"/>
    <property type="molecule type" value="Genomic_DNA"/>
</dbReference>
<dbReference type="PANTHER" id="PTHR39586">
    <property type="entry name" value="CYTOPLASMIC PROTEIN-RELATED"/>
    <property type="match status" value="1"/>
</dbReference>
<evidence type="ECO:0000313" key="3">
    <source>
        <dbReference type="Proteomes" id="UP000388235"/>
    </source>
</evidence>
<dbReference type="Pfam" id="PF04287">
    <property type="entry name" value="DUF446"/>
    <property type="match status" value="1"/>
</dbReference>
<dbReference type="InterPro" id="IPR007384">
    <property type="entry name" value="UCP006257"/>
</dbReference>
<protein>
    <submittedName>
        <fullName evidence="2">YqcC family protein</fullName>
    </submittedName>
</protein>
<dbReference type="Gene3D" id="1.20.1440.40">
    <property type="entry name" value="YqcC-like"/>
    <property type="match status" value="1"/>
</dbReference>